<name>A0A1H0NSE5_9BACT</name>
<dbReference type="GO" id="GO:0004519">
    <property type="term" value="F:endonuclease activity"/>
    <property type="evidence" value="ECO:0007669"/>
    <property type="project" value="UniProtKB-KW"/>
</dbReference>
<dbReference type="SUPFAM" id="SSF54060">
    <property type="entry name" value="His-Me finger endonucleases"/>
    <property type="match status" value="1"/>
</dbReference>
<keyword evidence="2" id="KW-0255">Endonuclease</keyword>
<accession>A0A1H0NSE5</accession>
<dbReference type="InterPro" id="IPR044925">
    <property type="entry name" value="His-Me_finger_sf"/>
</dbReference>
<feature type="domain" description="HNH nuclease" evidence="1">
    <location>
        <begin position="187"/>
        <end position="232"/>
    </location>
</feature>
<dbReference type="STRING" id="91360.SAMN05660330_01416"/>
<dbReference type="AlphaFoldDB" id="A0A1H0NSE5"/>
<dbReference type="OrthoDB" id="6638408at2"/>
<keyword evidence="2" id="KW-0540">Nuclease</keyword>
<proteinExistence type="predicted"/>
<reference evidence="2 3" key="1">
    <citation type="submission" date="2016-10" db="EMBL/GenBank/DDBJ databases">
        <authorList>
            <person name="de Groot N.N."/>
        </authorList>
    </citation>
    <scope>NUCLEOTIDE SEQUENCE [LARGE SCALE GENOMIC DNA]</scope>
    <source>
        <strain evidence="2 3">DSM 12130</strain>
    </source>
</reference>
<dbReference type="Pfam" id="PF13392">
    <property type="entry name" value="HNH_3"/>
    <property type="match status" value="1"/>
</dbReference>
<dbReference type="Gene3D" id="3.90.75.20">
    <property type="match status" value="1"/>
</dbReference>
<dbReference type="EMBL" id="FNJI01000008">
    <property type="protein sequence ID" value="SDO95310.1"/>
    <property type="molecule type" value="Genomic_DNA"/>
</dbReference>
<dbReference type="InterPro" id="IPR003615">
    <property type="entry name" value="HNH_nuc"/>
</dbReference>
<dbReference type="RefSeq" id="WP_092221265.1">
    <property type="nucleotide sequence ID" value="NZ_FNJI01000008.1"/>
</dbReference>
<organism evidence="2 3">
    <name type="scientific">Desulforhopalus singaporensis</name>
    <dbReference type="NCBI Taxonomy" id="91360"/>
    <lineage>
        <taxon>Bacteria</taxon>
        <taxon>Pseudomonadati</taxon>
        <taxon>Thermodesulfobacteriota</taxon>
        <taxon>Desulfobulbia</taxon>
        <taxon>Desulfobulbales</taxon>
        <taxon>Desulfocapsaceae</taxon>
        <taxon>Desulforhopalus</taxon>
    </lineage>
</organism>
<dbReference type="Proteomes" id="UP000199073">
    <property type="component" value="Unassembled WGS sequence"/>
</dbReference>
<evidence type="ECO:0000313" key="2">
    <source>
        <dbReference type="EMBL" id="SDO95310.1"/>
    </source>
</evidence>
<gene>
    <name evidence="2" type="ORF">SAMN05660330_01416</name>
</gene>
<sequence length="267" mass="30647">MSRFSYTTEMKNFLKVGFASWRIPELTEKFNNHFGLKKTPGQIKSCLKNNGFTCGRRGGCSKGERITLLTPEQVEFVERRYKEITRHELLDELNRKFGLSLRLTQLVAFIKKHKITSGRTGQYEKGCVSFNAGTKGLMKKNSGSFQQGHRPKNYKPLGHERTDKDGYVLVKVAECNPWNHTTSGWYRHKHVVIWEEVNGSVPNGYCVRFKDGDRRNICLENLILVSRGEHVRLTQMGYGDQPDEIKPVLVGVAKLEQAIHEKRCKTT</sequence>
<evidence type="ECO:0000313" key="3">
    <source>
        <dbReference type="Proteomes" id="UP000199073"/>
    </source>
</evidence>
<keyword evidence="3" id="KW-1185">Reference proteome</keyword>
<keyword evidence="2" id="KW-0378">Hydrolase</keyword>
<protein>
    <submittedName>
        <fullName evidence="2">HNH endonuclease</fullName>
    </submittedName>
</protein>
<evidence type="ECO:0000259" key="1">
    <source>
        <dbReference type="Pfam" id="PF13392"/>
    </source>
</evidence>